<keyword evidence="2" id="KW-1185">Reference proteome</keyword>
<dbReference type="Proteomes" id="UP000029447">
    <property type="component" value="Unassembled WGS sequence"/>
</dbReference>
<accession>A0ABR4VIM4</accession>
<evidence type="ECO:0000313" key="1">
    <source>
        <dbReference type="EMBL" id="KGA39186.1"/>
    </source>
</evidence>
<comment type="caution">
    <text evidence="1">The sequence shown here is derived from an EMBL/GenBank/DDBJ whole genome shotgun (WGS) entry which is preliminary data.</text>
</comment>
<proteinExistence type="predicted"/>
<name>A0ABR4VIM4_9GAMM</name>
<feature type="non-terminal residue" evidence="1">
    <location>
        <position position="1"/>
    </location>
</feature>
<protein>
    <submittedName>
        <fullName evidence="1">Uncharacterized protein</fullName>
    </submittedName>
</protein>
<dbReference type="EMBL" id="JQOF01000050">
    <property type="protein sequence ID" value="KGA39186.1"/>
    <property type="molecule type" value="Genomic_DNA"/>
</dbReference>
<organism evidence="1 2">
    <name type="scientific">Pectobacterium odoriferum</name>
    <dbReference type="NCBI Taxonomy" id="78398"/>
    <lineage>
        <taxon>Bacteria</taxon>
        <taxon>Pseudomonadati</taxon>
        <taxon>Pseudomonadota</taxon>
        <taxon>Gammaproteobacteria</taxon>
        <taxon>Enterobacterales</taxon>
        <taxon>Pectobacteriaceae</taxon>
        <taxon>Pectobacterium</taxon>
    </lineage>
</organism>
<evidence type="ECO:0000313" key="2">
    <source>
        <dbReference type="Proteomes" id="UP000029447"/>
    </source>
</evidence>
<dbReference type="RefSeq" id="WP_044209377.1">
    <property type="nucleotide sequence ID" value="NZ_JQOF01000050.1"/>
</dbReference>
<gene>
    <name evidence="1" type="ORF">KU75_24160</name>
</gene>
<sequence>APDGRTLQWVLRSQLGKGPLALLELRGFTLPDQIFSVDSAATAQALMASTGNSDMDGVE</sequence>
<reference evidence="1 2" key="1">
    <citation type="submission" date="2014-08" db="EMBL/GenBank/DDBJ databases">
        <title>Genome sequences of NCPPB Pectobacterium isolates.</title>
        <authorList>
            <person name="Glover R.H."/>
            <person name="Sapp M."/>
            <person name="Elphinstone J."/>
        </authorList>
    </citation>
    <scope>NUCLEOTIDE SEQUENCE [LARGE SCALE GENOMIC DNA]</scope>
    <source>
        <strain evidence="1 2">NCPPB3841</strain>
    </source>
</reference>